<protein>
    <submittedName>
        <fullName evidence="1">E3 ubiquitin-protein ligase SHPRH protein</fullName>
        <ecNumber evidence="1">3.6.4.12</ecNumber>
    </submittedName>
</protein>
<dbReference type="EMBL" id="CM037017">
    <property type="protein sequence ID" value="KAH7677666.1"/>
    <property type="molecule type" value="Genomic_DNA"/>
</dbReference>
<sequence length="1706" mass="191366">MGRRKARPIRSQGILSDIGVPDSTNSDEKLNNDGQLEAVNGNANEQVLESQKSFYINIDRNHCDFDEHFDIAEIILNDVRFPDGDVVDRSFEDKVDPEFSLRFKLIGVEESSFRLGHWPVLSADSIFLECIFLDNSTSEGGSKSKVLLSGVFDGPDEGVSGLVHLVSQKLLTIRLVSGVGKLVDLFRVRVEILRSAFNACESLLEIVRQPWRKSMINVMSWLRPEVTSSEAIYGISLSKEEQAEVNVETTDNGSNNNSGFDAAGFYDAIKPSKEEPMLEDRLPDLLPRLRPYQLRAVYWMLQQEKTTCETSDEKIQNELLAPFSVAVTFLEKHSRMFYNPFNGNVSLHPESSKSLISGGILADEMGLGKTIELLACIFAHRMPSLKDGIIPSSDDSQYSGGQIKRQKRDRVECICGAATDSSKYEGLWVQCDVCDAWQHANCVGYKPKKKNSVIDEVHNLKGDSKVLTRSSMKRKNKKNATDIIEMAGNYTCALCSELFEAANSNVSTGATLIVCPAPILAQWYSEVMRHTRPGSLKVSIYDGAKNAASSATLMTDMRELAAADIVLTTYDVLREDLSHDSDRHDGDRRFMRFMKKYPVTPTVLTRINWWRLCLDEAQMVESNTSSVTEMAMRIRAQHRWCITGTPIQRKFDDIYGLLRFLRANPFDVYRWWAEVIRDPYERRDAVAVKFAHRIFKQIMWRSSKIHVADELQLPPQEEHVSWLNLSPIEEHFYQKQHQSIVSYARGIIRSFKNDICKRKHPSGNNASFDDVVLSRDEVARLLFPLLKLRQACCHPQVGSSGLCSLQSSPLTMDEILEVLVGKAKIEGEEALRRIVVALNGLAAIAIIEGGTKQAVSLYRESLALVDEHANDFRLDPLLSLHIYHNLAELLPVVSEFTQQCSHHVSVNPSEDGDEKKRKLLSSGKFDQYYVKRRKMGQGKKQSTTSIDKSSTDYSEHPNCDENPPAWLNDGNLGTENDVQCQMSSRCLSDKCLKKACEDIKQKYLSVFTSKLSMARRDYTNGHSQVCNLLEEYKNQNMAWYLNSLNLIEKSKDSSEELLQKIDRAVSNISRKTSSRSRNIGFLKYTVQAGLDSLEQSRQALLKKLMEIDQAIENPKDDDIAQLRDCPVCNEGNGSLCGPCELDDLFQVYEASLFLIKRAHNDSVITSVEEALDLQKQKLELRRFFRDKKTSMQSSTDHEKTKQRNVKANVQVYRLPSELEVTLGVIKSYTKSKLGRQDLASARKHLLLFQAMRREFSQARGLFVAQAQMLHAHDEIKCATSRLRLKLTDDEPPAIDVLSKEELIPSSMQFTSDKFSGLSSLTRIRGQLRYLKGLVQSNQKAEQQCCNAGPDPRGQNDLASTTAKQGEALAKIDEDETCPICHEGLNNQKMVFQCGHIICCKCCLKLTEEGAFCYGRSHQKWIMCPTCRQQTAAGNIAFVQDKQNILIDLSKIQDMPESCITVQGSYSTKIEAITKRILFIKSTNQDAQIIIFSSWNDVLDVLEHSLDANGITHVRMKGGRKSNVALAKFKGQASNAGRSGKIEDQSIKTQPIQVLLMLFQHGANGLNLLEAEHVILVEPLLNPAFEAQAIGRVHRIGQTKKTFVHRFIVKNTVEENIHNLNKNREAIPDAVSAVSKHQDQPALTLKDVQSLFSADMSTGLLQDGGTAGGGGDDANVGAQFPPSVAAGLAAERRWMQSQSSMSNLGID</sequence>
<name>A0ACB7VSS7_DIOAL</name>
<proteinExistence type="predicted"/>
<dbReference type="EC" id="3.6.4.12" evidence="1"/>
<organism evidence="1 2">
    <name type="scientific">Dioscorea alata</name>
    <name type="common">Purple yam</name>
    <dbReference type="NCBI Taxonomy" id="55571"/>
    <lineage>
        <taxon>Eukaryota</taxon>
        <taxon>Viridiplantae</taxon>
        <taxon>Streptophyta</taxon>
        <taxon>Embryophyta</taxon>
        <taxon>Tracheophyta</taxon>
        <taxon>Spermatophyta</taxon>
        <taxon>Magnoliopsida</taxon>
        <taxon>Liliopsida</taxon>
        <taxon>Dioscoreales</taxon>
        <taxon>Dioscoreaceae</taxon>
        <taxon>Dioscorea</taxon>
    </lineage>
</organism>
<gene>
    <name evidence="1" type="ORF">IHE45_07G098700</name>
</gene>
<reference evidence="2" key="1">
    <citation type="journal article" date="2022" name="Nat. Commun.">
        <title>Chromosome evolution and the genetic basis of agronomically important traits in greater yam.</title>
        <authorList>
            <person name="Bredeson J.V."/>
            <person name="Lyons J.B."/>
            <person name="Oniyinde I.O."/>
            <person name="Okereke N.R."/>
            <person name="Kolade O."/>
            <person name="Nnabue I."/>
            <person name="Nwadili C.O."/>
            <person name="Hribova E."/>
            <person name="Parker M."/>
            <person name="Nwogha J."/>
            <person name="Shu S."/>
            <person name="Carlson J."/>
            <person name="Kariba R."/>
            <person name="Muthemba S."/>
            <person name="Knop K."/>
            <person name="Barton G.J."/>
            <person name="Sherwood A.V."/>
            <person name="Lopez-Montes A."/>
            <person name="Asiedu R."/>
            <person name="Jamnadass R."/>
            <person name="Muchugi A."/>
            <person name="Goodstein D."/>
            <person name="Egesi C.N."/>
            <person name="Featherston J."/>
            <person name="Asfaw A."/>
            <person name="Simpson G.G."/>
            <person name="Dolezel J."/>
            <person name="Hendre P.S."/>
            <person name="Van Deynze A."/>
            <person name="Kumar P.L."/>
            <person name="Obidiegwu J.E."/>
            <person name="Bhattacharjee R."/>
            <person name="Rokhsar D.S."/>
        </authorList>
    </citation>
    <scope>NUCLEOTIDE SEQUENCE [LARGE SCALE GENOMIC DNA]</scope>
    <source>
        <strain evidence="2">cv. TDa95/00328</strain>
    </source>
</reference>
<accession>A0ACB7VSS7</accession>
<evidence type="ECO:0000313" key="2">
    <source>
        <dbReference type="Proteomes" id="UP000827976"/>
    </source>
</evidence>
<comment type="caution">
    <text evidence="1">The sequence shown here is derived from an EMBL/GenBank/DDBJ whole genome shotgun (WGS) entry which is preliminary data.</text>
</comment>
<keyword evidence="2" id="KW-1185">Reference proteome</keyword>
<evidence type="ECO:0000313" key="1">
    <source>
        <dbReference type="EMBL" id="KAH7677666.1"/>
    </source>
</evidence>
<keyword evidence="1" id="KW-0378">Hydrolase</keyword>
<dbReference type="Proteomes" id="UP000827976">
    <property type="component" value="Chromosome 7"/>
</dbReference>